<accession>A0A3D9A6X2</accession>
<evidence type="ECO:0000259" key="1">
    <source>
        <dbReference type="PROSITE" id="PS50075"/>
    </source>
</evidence>
<organism evidence="2 3">
    <name type="scientific">Parabacteroides distasonis</name>
    <dbReference type="NCBI Taxonomy" id="823"/>
    <lineage>
        <taxon>Bacteria</taxon>
        <taxon>Pseudomonadati</taxon>
        <taxon>Bacteroidota</taxon>
        <taxon>Bacteroidia</taxon>
        <taxon>Bacteroidales</taxon>
        <taxon>Tannerellaceae</taxon>
        <taxon>Parabacteroides</taxon>
    </lineage>
</organism>
<comment type="caution">
    <text evidence="2">The sequence shown here is derived from an EMBL/GenBank/DDBJ whole genome shotgun (WGS) entry which is preliminary data.</text>
</comment>
<dbReference type="EMBL" id="WKNE01000011">
    <property type="protein sequence ID" value="MRZ55952.1"/>
    <property type="molecule type" value="Genomic_DNA"/>
</dbReference>
<protein>
    <submittedName>
        <fullName evidence="2">Acyl carrier protein</fullName>
    </submittedName>
</protein>
<feature type="domain" description="Carrier" evidence="1">
    <location>
        <begin position="1"/>
        <end position="79"/>
    </location>
</feature>
<evidence type="ECO:0000313" key="3">
    <source>
        <dbReference type="Proteomes" id="UP000432516"/>
    </source>
</evidence>
<gene>
    <name evidence="2" type="ORF">GKD68_14615</name>
</gene>
<dbReference type="AlphaFoldDB" id="A0A3D9A6X2"/>
<sequence>MEKQEIMERVQEIFRDVFDNEDIVISDETNSDCIEDWDSLTNIQLVVAIERSFGIRFTSAEIPSWKNVGDMVDCIKGKL</sequence>
<dbReference type="InterPro" id="IPR036736">
    <property type="entry name" value="ACP-like_sf"/>
</dbReference>
<reference evidence="2 3" key="1">
    <citation type="journal article" date="2019" name="Nat. Med.">
        <title>A library of human gut bacterial isolates paired with longitudinal multiomics data enables mechanistic microbiome research.</title>
        <authorList>
            <person name="Poyet M."/>
            <person name="Groussin M."/>
            <person name="Gibbons S.M."/>
            <person name="Avila-Pacheco J."/>
            <person name="Jiang X."/>
            <person name="Kearney S.M."/>
            <person name="Perrotta A.R."/>
            <person name="Berdy B."/>
            <person name="Zhao S."/>
            <person name="Lieberman T.D."/>
            <person name="Swanson P.K."/>
            <person name="Smith M."/>
            <person name="Roesemann S."/>
            <person name="Alexander J.E."/>
            <person name="Rich S.A."/>
            <person name="Livny J."/>
            <person name="Vlamakis H."/>
            <person name="Clish C."/>
            <person name="Bullock K."/>
            <person name="Deik A."/>
            <person name="Scott J."/>
            <person name="Pierce K.A."/>
            <person name="Xavier R.J."/>
            <person name="Alm E.J."/>
        </authorList>
    </citation>
    <scope>NUCLEOTIDE SEQUENCE [LARGE SCALE GENOMIC DNA]</scope>
    <source>
        <strain evidence="2 3">BIOML-A2</strain>
    </source>
</reference>
<dbReference type="Gene3D" id="1.10.1200.10">
    <property type="entry name" value="ACP-like"/>
    <property type="match status" value="1"/>
</dbReference>
<dbReference type="Pfam" id="PF00550">
    <property type="entry name" value="PP-binding"/>
    <property type="match status" value="1"/>
</dbReference>
<dbReference type="InterPro" id="IPR009081">
    <property type="entry name" value="PP-bd_ACP"/>
</dbReference>
<proteinExistence type="predicted"/>
<evidence type="ECO:0000313" key="2">
    <source>
        <dbReference type="EMBL" id="MRZ55952.1"/>
    </source>
</evidence>
<name>A0A3D9A6X2_PARDI</name>
<dbReference type="Proteomes" id="UP000432516">
    <property type="component" value="Unassembled WGS sequence"/>
</dbReference>
<dbReference type="RefSeq" id="WP_121955870.1">
    <property type="nucleotide sequence ID" value="NZ_WKMZ01000011.1"/>
</dbReference>
<dbReference type="SUPFAM" id="SSF47336">
    <property type="entry name" value="ACP-like"/>
    <property type="match status" value="1"/>
</dbReference>
<dbReference type="PROSITE" id="PS50075">
    <property type="entry name" value="CARRIER"/>
    <property type="match status" value="1"/>
</dbReference>